<reference evidence="1 2" key="1">
    <citation type="submission" date="2020-08" db="EMBL/GenBank/DDBJ databases">
        <title>The Agave Microbiome: Exploring the role of microbial communities in plant adaptations to desert environments.</title>
        <authorList>
            <person name="Partida-Martinez L.P."/>
        </authorList>
    </citation>
    <scope>NUCLEOTIDE SEQUENCE [LARGE SCALE GENOMIC DNA]</scope>
    <source>
        <strain evidence="1 2">AS3.12</strain>
    </source>
</reference>
<organism evidence="1 2">
    <name type="scientific">Rhizobium soli</name>
    <dbReference type="NCBI Taxonomy" id="424798"/>
    <lineage>
        <taxon>Bacteria</taxon>
        <taxon>Pseudomonadati</taxon>
        <taxon>Pseudomonadota</taxon>
        <taxon>Alphaproteobacteria</taxon>
        <taxon>Hyphomicrobiales</taxon>
        <taxon>Rhizobiaceae</taxon>
        <taxon>Rhizobium/Agrobacterium group</taxon>
        <taxon>Rhizobium</taxon>
    </lineage>
</organism>
<name>A0A7X0MSN0_9HYPH</name>
<accession>A0A7X0MSN0</accession>
<evidence type="ECO:0000313" key="1">
    <source>
        <dbReference type="EMBL" id="MBB6509869.1"/>
    </source>
</evidence>
<dbReference type="EMBL" id="JACHBU010000006">
    <property type="protein sequence ID" value="MBB6509869.1"/>
    <property type="molecule type" value="Genomic_DNA"/>
</dbReference>
<protein>
    <submittedName>
        <fullName evidence="1">Uncharacterized protein</fullName>
    </submittedName>
</protein>
<gene>
    <name evidence="1" type="ORF">F4695_003253</name>
</gene>
<sequence>MTGELFGAPSHHVFAQDYLGIVAMHLENLPPDFRAEACACKRCELLGLAFLIELHSPERAKCPLSGEHDRGTQIVHVSDCLGGGFPVYSLDHEPLRNRAFRPAASLRRTGRDFCVSLIIESAVVISEFHGKRRKRLDLRIADVFELFPRLARDRLPELFFRVHPFGQTIDSGVARP</sequence>
<comment type="caution">
    <text evidence="1">The sequence shown here is derived from an EMBL/GenBank/DDBJ whole genome shotgun (WGS) entry which is preliminary data.</text>
</comment>
<dbReference type="AlphaFoldDB" id="A0A7X0MSN0"/>
<evidence type="ECO:0000313" key="2">
    <source>
        <dbReference type="Proteomes" id="UP000585437"/>
    </source>
</evidence>
<proteinExistence type="predicted"/>
<keyword evidence="2" id="KW-1185">Reference proteome</keyword>
<dbReference type="Proteomes" id="UP000585437">
    <property type="component" value="Unassembled WGS sequence"/>
</dbReference>